<dbReference type="Pfam" id="PF26544">
    <property type="entry name" value="Mdm12"/>
    <property type="match status" value="1"/>
</dbReference>
<dbReference type="EMBL" id="JAAAUY010001489">
    <property type="protein sequence ID" value="KAF9322650.1"/>
    <property type="molecule type" value="Genomic_DNA"/>
</dbReference>
<evidence type="ECO:0000313" key="3">
    <source>
        <dbReference type="Proteomes" id="UP000696485"/>
    </source>
</evidence>
<feature type="compositionally biased region" description="Polar residues" evidence="1">
    <location>
        <begin position="243"/>
        <end position="262"/>
    </location>
</feature>
<evidence type="ECO:0000256" key="1">
    <source>
        <dbReference type="SAM" id="MobiDB-lite"/>
    </source>
</evidence>
<feature type="region of interest" description="Disordered" evidence="1">
    <location>
        <begin position="76"/>
        <end position="104"/>
    </location>
</feature>
<dbReference type="InterPro" id="IPR027532">
    <property type="entry name" value="Mdm12"/>
</dbReference>
<feature type="compositionally biased region" description="Low complexity" evidence="1">
    <location>
        <begin position="190"/>
        <end position="211"/>
    </location>
</feature>
<reference evidence="2" key="1">
    <citation type="journal article" date="2020" name="Fungal Divers.">
        <title>Resolving the Mortierellaceae phylogeny through synthesis of multi-gene phylogenetics and phylogenomics.</title>
        <authorList>
            <person name="Vandepol N."/>
            <person name="Liber J."/>
            <person name="Desiro A."/>
            <person name="Na H."/>
            <person name="Kennedy M."/>
            <person name="Barry K."/>
            <person name="Grigoriev I.V."/>
            <person name="Miller A.N."/>
            <person name="O'Donnell K."/>
            <person name="Stajich J.E."/>
            <person name="Bonito G."/>
        </authorList>
    </citation>
    <scope>NUCLEOTIDE SEQUENCE</scope>
    <source>
        <strain evidence="2">NVP1</strain>
    </source>
</reference>
<feature type="compositionally biased region" description="Polar residues" evidence="1">
    <location>
        <begin position="476"/>
        <end position="508"/>
    </location>
</feature>
<protein>
    <submittedName>
        <fullName evidence="2">Mitochondrial distribution and morphology protein 12</fullName>
    </submittedName>
</protein>
<proteinExistence type="predicted"/>
<evidence type="ECO:0000313" key="2">
    <source>
        <dbReference type="EMBL" id="KAF9322650.1"/>
    </source>
</evidence>
<feature type="non-terminal residue" evidence="2">
    <location>
        <position position="514"/>
    </location>
</feature>
<comment type="caution">
    <text evidence="2">The sequence shown here is derived from an EMBL/GenBank/DDBJ whole genome shotgun (WGS) entry which is preliminary data.</text>
</comment>
<gene>
    <name evidence="2" type="primary">MDM12</name>
    <name evidence="2" type="ORF">BG006_002171</name>
</gene>
<feature type="compositionally biased region" description="Polar residues" evidence="1">
    <location>
        <begin position="171"/>
        <end position="181"/>
    </location>
</feature>
<dbReference type="Proteomes" id="UP000696485">
    <property type="component" value="Unassembled WGS sequence"/>
</dbReference>
<sequence>MSFVFEWDKLDDEVALQIEGMIHAHFQRIPKPTFMGNIAVSKFRFGATPPSITVLDVTDPLEEWYVHMDQEEARLAQEAAEAGGGESMDEDELASGEEEDDYGEYSFSADGSIVMVGEGDDIEYLQSGPFEEDERRETEEWLRSRLRVRDGSSSSGVSHPQRRHSHGGESGSDQDTRSMTAHQERHHFKSAVASPTRVSRSSSSASSSTDSLNYKGEFGYEPSHHDSRTSTMPGKRKNRNLKLDTSSLSASPRVFSSPTDIRSSAVGGISGDGRTSLSSHASDEEIESEAFYTQGESTIYQRMKNLVLEPSSLLSPRRFVDGDSLNSTHDDLPSHYQQTFQNSVFPATPSVTSPVGNSGGLGLGFGSSAGSGLGTGPGAVLSSVMQNRANRPLSAASFYSTSVVNPSSSTTTGSTAPGPQLYFPDLSGMVVSGNSLLGLGRKPLGSSVYSPRAGTPSRTLPGTPRGFESPTLAFSRRQSFSEGTESSQLNELRQSVSPTTLPDQGSHLTETDRH</sequence>
<organism evidence="2 3">
    <name type="scientific">Podila minutissima</name>
    <dbReference type="NCBI Taxonomy" id="64525"/>
    <lineage>
        <taxon>Eukaryota</taxon>
        <taxon>Fungi</taxon>
        <taxon>Fungi incertae sedis</taxon>
        <taxon>Mucoromycota</taxon>
        <taxon>Mortierellomycotina</taxon>
        <taxon>Mortierellomycetes</taxon>
        <taxon>Mortierellales</taxon>
        <taxon>Mortierellaceae</taxon>
        <taxon>Podila</taxon>
    </lineage>
</organism>
<dbReference type="AlphaFoldDB" id="A0A9P5S9H8"/>
<accession>A0A9P5S9H8</accession>
<keyword evidence="3" id="KW-1185">Reference proteome</keyword>
<feature type="region of interest" description="Disordered" evidence="1">
    <location>
        <begin position="147"/>
        <end position="282"/>
    </location>
</feature>
<feature type="region of interest" description="Disordered" evidence="1">
    <location>
        <begin position="444"/>
        <end position="514"/>
    </location>
</feature>
<feature type="compositionally biased region" description="Acidic residues" evidence="1">
    <location>
        <begin position="87"/>
        <end position="103"/>
    </location>
</feature>
<name>A0A9P5S9H8_9FUNG</name>